<comment type="caution">
    <text evidence="4">The sequence shown here is derived from an EMBL/GenBank/DDBJ whole genome shotgun (WGS) entry which is preliminary data.</text>
</comment>
<keyword evidence="2" id="KW-0804">Transcription</keyword>
<dbReference type="GO" id="GO:0043565">
    <property type="term" value="F:sequence-specific DNA binding"/>
    <property type="evidence" value="ECO:0007669"/>
    <property type="project" value="InterPro"/>
</dbReference>
<reference evidence="4 5" key="1">
    <citation type="submission" date="2018-02" db="EMBL/GenBank/DDBJ databases">
        <title>Whole genome sequencing of endophytic bacterium.</title>
        <authorList>
            <person name="Eedara R."/>
            <person name="Podile A.R."/>
        </authorList>
    </citation>
    <scope>NUCLEOTIDE SEQUENCE [LARGE SCALE GENOMIC DNA]</scope>
    <source>
        <strain evidence="4 5">RP1T</strain>
    </source>
</reference>
<dbReference type="SUPFAM" id="SSF52317">
    <property type="entry name" value="Class I glutamine amidotransferase-like"/>
    <property type="match status" value="1"/>
</dbReference>
<proteinExistence type="predicted"/>
<organism evidence="4 5">
    <name type="scientific">Labrys okinawensis</name>
    <dbReference type="NCBI Taxonomy" id="346911"/>
    <lineage>
        <taxon>Bacteria</taxon>
        <taxon>Pseudomonadati</taxon>
        <taxon>Pseudomonadota</taxon>
        <taxon>Alphaproteobacteria</taxon>
        <taxon>Hyphomicrobiales</taxon>
        <taxon>Xanthobacteraceae</taxon>
        <taxon>Labrys</taxon>
    </lineage>
</organism>
<dbReference type="SUPFAM" id="SSF46689">
    <property type="entry name" value="Homeodomain-like"/>
    <property type="match status" value="2"/>
</dbReference>
<dbReference type="InterPro" id="IPR002818">
    <property type="entry name" value="DJ-1/PfpI"/>
</dbReference>
<dbReference type="InterPro" id="IPR018060">
    <property type="entry name" value="HTH_AraC"/>
</dbReference>
<dbReference type="SMART" id="SM00342">
    <property type="entry name" value="HTH_ARAC"/>
    <property type="match status" value="1"/>
</dbReference>
<accession>A0A2S9QET2</accession>
<dbReference type="InterPro" id="IPR009057">
    <property type="entry name" value="Homeodomain-like_sf"/>
</dbReference>
<dbReference type="InterPro" id="IPR029062">
    <property type="entry name" value="Class_I_gatase-like"/>
</dbReference>
<dbReference type="AlphaFoldDB" id="A0A2S9QET2"/>
<feature type="domain" description="HTH araC/xylS-type" evidence="3">
    <location>
        <begin position="229"/>
        <end position="328"/>
    </location>
</feature>
<dbReference type="PROSITE" id="PS01124">
    <property type="entry name" value="HTH_ARAC_FAMILY_2"/>
    <property type="match status" value="1"/>
</dbReference>
<dbReference type="EMBL" id="PUEJ01000003">
    <property type="protein sequence ID" value="PRH87857.1"/>
    <property type="molecule type" value="Genomic_DNA"/>
</dbReference>
<dbReference type="Pfam" id="PF12833">
    <property type="entry name" value="HTH_18"/>
    <property type="match status" value="1"/>
</dbReference>
<dbReference type="PANTHER" id="PTHR43130:SF3">
    <property type="entry name" value="HTH-TYPE TRANSCRIPTIONAL REGULATOR RV1931C"/>
    <property type="match status" value="1"/>
</dbReference>
<dbReference type="Pfam" id="PF01965">
    <property type="entry name" value="DJ-1_PfpI"/>
    <property type="match status" value="1"/>
</dbReference>
<protein>
    <submittedName>
        <fullName evidence="4">Transcriptional regulator FtrA</fullName>
    </submittedName>
</protein>
<dbReference type="NCBIfam" id="NF006902">
    <property type="entry name" value="PRK09393.1"/>
    <property type="match status" value="1"/>
</dbReference>
<keyword evidence="5" id="KW-1185">Reference proteome</keyword>
<dbReference type="PANTHER" id="PTHR43130">
    <property type="entry name" value="ARAC-FAMILY TRANSCRIPTIONAL REGULATOR"/>
    <property type="match status" value="1"/>
</dbReference>
<gene>
    <name evidence="4" type="ORF">C5L14_08070</name>
</gene>
<evidence type="ECO:0000259" key="3">
    <source>
        <dbReference type="PROSITE" id="PS01124"/>
    </source>
</evidence>
<sequence length="332" mass="36237">MPHSVKIMPDPSSLSGPLVAVLVYDGLCTFEFGVAYEVFGLPRPEMGPSWYRYATCGVESGPLRAAGGLTVEPHAGLDLLDEADLVVVPGWRGIDSPVPANLTARLQAARRRGAHLMSFCSGIAVLAACGLLDGREATTHWRYAATISARHPSIALHPDRLYVDLGDVLTAAGSAAALDLCLHVIRRDFGPDAANMVARRLVVPPHRDGGQAQFIERPVPRERESARLAPVIDWLRQNLAAPHRIETIAARSGMSQRTFQRRFEETTGLPPGEWLVAERVRLAREQLERNLGASLGDIAASCGFNSLETMRHHFRRRVGVSPAAYRARFCAE</sequence>
<keyword evidence="1" id="KW-0805">Transcription regulation</keyword>
<dbReference type="OrthoDB" id="186587at2"/>
<dbReference type="Proteomes" id="UP000237682">
    <property type="component" value="Unassembled WGS sequence"/>
</dbReference>
<dbReference type="Gene3D" id="3.40.50.880">
    <property type="match status" value="1"/>
</dbReference>
<evidence type="ECO:0000256" key="2">
    <source>
        <dbReference type="ARBA" id="ARBA00023163"/>
    </source>
</evidence>
<dbReference type="CDD" id="cd03137">
    <property type="entry name" value="GATase1_AraC_1"/>
    <property type="match status" value="1"/>
</dbReference>
<evidence type="ECO:0000256" key="1">
    <source>
        <dbReference type="ARBA" id="ARBA00023015"/>
    </source>
</evidence>
<evidence type="ECO:0000313" key="5">
    <source>
        <dbReference type="Proteomes" id="UP000237682"/>
    </source>
</evidence>
<name>A0A2S9QET2_9HYPH</name>
<evidence type="ECO:0000313" key="4">
    <source>
        <dbReference type="EMBL" id="PRH87857.1"/>
    </source>
</evidence>
<dbReference type="Gene3D" id="1.10.10.60">
    <property type="entry name" value="Homeodomain-like"/>
    <property type="match status" value="1"/>
</dbReference>
<dbReference type="InterPro" id="IPR052158">
    <property type="entry name" value="INH-QAR"/>
</dbReference>
<dbReference type="GO" id="GO:0003700">
    <property type="term" value="F:DNA-binding transcription factor activity"/>
    <property type="evidence" value="ECO:0007669"/>
    <property type="project" value="InterPro"/>
</dbReference>